<evidence type="ECO:0000256" key="2">
    <source>
        <dbReference type="SAM" id="SignalP"/>
    </source>
</evidence>
<feature type="chain" id="PRO_5002726755" evidence="2">
    <location>
        <begin position="25"/>
        <end position="385"/>
    </location>
</feature>
<dbReference type="AlphaFoldDB" id="A8P583"/>
<dbReference type="VEuPathDB" id="FungiDB:CC1G_12355"/>
<dbReference type="OrthoDB" id="2564904at2759"/>
<feature type="region of interest" description="Disordered" evidence="1">
    <location>
        <begin position="310"/>
        <end position="359"/>
    </location>
</feature>
<evidence type="ECO:0000256" key="1">
    <source>
        <dbReference type="SAM" id="MobiDB-lite"/>
    </source>
</evidence>
<dbReference type="RefSeq" id="XP_001838881.1">
    <property type="nucleotide sequence ID" value="XM_001838829.1"/>
</dbReference>
<dbReference type="eggNOG" id="ENOG502R3Y3">
    <property type="taxonomic scope" value="Eukaryota"/>
</dbReference>
<protein>
    <submittedName>
        <fullName evidence="3">Macrofage activating glycoprotein</fullName>
    </submittedName>
</protein>
<gene>
    <name evidence="3" type="ORF">CC1G_12355</name>
</gene>
<feature type="signal peptide" evidence="2">
    <location>
        <begin position="1"/>
        <end position="24"/>
    </location>
</feature>
<dbReference type="EMBL" id="AACS02000011">
    <property type="protein sequence ID" value="EAU82925.1"/>
    <property type="molecule type" value="Genomic_DNA"/>
</dbReference>
<dbReference type="Proteomes" id="UP000001861">
    <property type="component" value="Unassembled WGS sequence"/>
</dbReference>
<name>A8P583_COPC7</name>
<dbReference type="OMA" id="ARYCEHR"/>
<feature type="compositionally biased region" description="Low complexity" evidence="1">
    <location>
        <begin position="310"/>
        <end position="323"/>
    </location>
</feature>
<feature type="compositionally biased region" description="Polar residues" evidence="1">
    <location>
        <begin position="324"/>
        <end position="348"/>
    </location>
</feature>
<comment type="caution">
    <text evidence="3">The sequence shown here is derived from an EMBL/GenBank/DDBJ whole genome shotgun (WGS) entry which is preliminary data.</text>
</comment>
<dbReference type="InParanoid" id="A8P583"/>
<dbReference type="STRING" id="240176.A8P583"/>
<proteinExistence type="predicted"/>
<keyword evidence="4" id="KW-1185">Reference proteome</keyword>
<dbReference type="KEGG" id="cci:CC1G_12355"/>
<accession>A8P583</accession>
<reference evidence="3 4" key="1">
    <citation type="journal article" date="2010" name="Proc. Natl. Acad. Sci. U.S.A.">
        <title>Insights into evolution of multicellular fungi from the assembled chromosomes of the mushroom Coprinopsis cinerea (Coprinus cinereus).</title>
        <authorList>
            <person name="Stajich J.E."/>
            <person name="Wilke S.K."/>
            <person name="Ahren D."/>
            <person name="Au C.H."/>
            <person name="Birren B.W."/>
            <person name="Borodovsky M."/>
            <person name="Burns C."/>
            <person name="Canback B."/>
            <person name="Casselton L.A."/>
            <person name="Cheng C.K."/>
            <person name="Deng J."/>
            <person name="Dietrich F.S."/>
            <person name="Fargo D.C."/>
            <person name="Farman M.L."/>
            <person name="Gathman A.C."/>
            <person name="Goldberg J."/>
            <person name="Guigo R."/>
            <person name="Hoegger P.J."/>
            <person name="Hooker J.B."/>
            <person name="Huggins A."/>
            <person name="James T.Y."/>
            <person name="Kamada T."/>
            <person name="Kilaru S."/>
            <person name="Kodira C."/>
            <person name="Kues U."/>
            <person name="Kupfer D."/>
            <person name="Kwan H.S."/>
            <person name="Lomsadze A."/>
            <person name="Li W."/>
            <person name="Lilly W.W."/>
            <person name="Ma L.J."/>
            <person name="Mackey A.J."/>
            <person name="Manning G."/>
            <person name="Martin F."/>
            <person name="Muraguchi H."/>
            <person name="Natvig D.O."/>
            <person name="Palmerini H."/>
            <person name="Ramesh M.A."/>
            <person name="Rehmeyer C.J."/>
            <person name="Roe B.A."/>
            <person name="Shenoy N."/>
            <person name="Stanke M."/>
            <person name="Ter-Hovhannisyan V."/>
            <person name="Tunlid A."/>
            <person name="Velagapudi R."/>
            <person name="Vision T.J."/>
            <person name="Zeng Q."/>
            <person name="Zolan M.E."/>
            <person name="Pukkila P.J."/>
        </authorList>
    </citation>
    <scope>NUCLEOTIDE SEQUENCE [LARGE SCALE GENOMIC DNA]</scope>
    <source>
        <strain evidence="4">Okayama-7 / 130 / ATCC MYA-4618 / FGSC 9003</strain>
    </source>
</reference>
<dbReference type="GeneID" id="6015478"/>
<evidence type="ECO:0000313" key="3">
    <source>
        <dbReference type="EMBL" id="EAU82925.1"/>
    </source>
</evidence>
<organism evidence="3 4">
    <name type="scientific">Coprinopsis cinerea (strain Okayama-7 / 130 / ATCC MYA-4618 / FGSC 9003)</name>
    <name type="common">Inky cap fungus</name>
    <name type="synonym">Hormographiella aspergillata</name>
    <dbReference type="NCBI Taxonomy" id="240176"/>
    <lineage>
        <taxon>Eukaryota</taxon>
        <taxon>Fungi</taxon>
        <taxon>Dikarya</taxon>
        <taxon>Basidiomycota</taxon>
        <taxon>Agaricomycotina</taxon>
        <taxon>Agaricomycetes</taxon>
        <taxon>Agaricomycetidae</taxon>
        <taxon>Agaricales</taxon>
        <taxon>Agaricineae</taxon>
        <taxon>Psathyrellaceae</taxon>
        <taxon>Coprinopsis</taxon>
    </lineage>
</organism>
<sequence>MIPVTPSSILAALALGASVATALALGASVATAQELPTIPDVAHASKLFEFADIPYKVDTDTHLARGPQAGYNICNSTTEGPTSMCQTMHFNGIDDFCLWGPPEMGQTVGDVEGSMVAWCTKPGHGTRLIPAGALHGVQWIRTPDYIQVVGFIDQTKINVLADDDGGEMDPHGADLRGNPMGGLVYTNAWSGSPQQVIEWHNFLGAQKFCFKACDPRGEFDDRYCEHILDRIGCDYNVPNNARNGTFESCDGDNQDFPGVYTDENGQVQTYSQPESDIWPVPYTPRTPASSNCVTYTSASLYSALPSATTSAAGSTETSEGASTRIVTRSSGTVSTPSRTGTETGSGNPRETADNAEASEEAGAARRVAIPGALVLSLLISPLLFA</sequence>
<keyword evidence="2" id="KW-0732">Signal</keyword>
<evidence type="ECO:0000313" key="4">
    <source>
        <dbReference type="Proteomes" id="UP000001861"/>
    </source>
</evidence>